<feature type="domain" description="Carbohydrate kinase FGGY N-terminal" evidence="7">
    <location>
        <begin position="191"/>
        <end position="282"/>
    </location>
</feature>
<evidence type="ECO:0000256" key="1">
    <source>
        <dbReference type="ARBA" id="ARBA00009156"/>
    </source>
</evidence>
<evidence type="ECO:0000259" key="8">
    <source>
        <dbReference type="Pfam" id="PF02782"/>
    </source>
</evidence>
<keyword evidence="6" id="KW-0119">Carbohydrate metabolism</keyword>
<comment type="caution">
    <text evidence="9">The sequence shown here is derived from an EMBL/GenBank/DDBJ whole genome shotgun (WGS) entry which is preliminary data.</text>
</comment>
<comment type="function">
    <text evidence="6">Highly specific D-xylulose kinase which participates in the catabolism of xylose. Xylose is a major component of hemicelluloses such as xylan. Most fungi utilize D-xylose via three enzymatic reactions, xylose reductase (XR), xylitol dehydrogenase (XDH), and xylulokinase, to form xylulose 5-phosphate, which enters pentose phosphate pathway.</text>
</comment>
<dbReference type="CDD" id="cd07776">
    <property type="entry name" value="ASKHA_NBD_FGGY_SpXK-like"/>
    <property type="match status" value="1"/>
</dbReference>
<name>A0A9P5SVH9_9FUNG</name>
<gene>
    <name evidence="9" type="ORF">BG006_008328</name>
</gene>
<keyword evidence="3 6" id="KW-0808">Transferase</keyword>
<evidence type="ECO:0000256" key="3">
    <source>
        <dbReference type="ARBA" id="ARBA00022679"/>
    </source>
</evidence>
<keyword evidence="4 6" id="KW-0418">Kinase</keyword>
<dbReference type="GO" id="GO:0004856">
    <property type="term" value="F:D-xylulokinase activity"/>
    <property type="evidence" value="ECO:0007669"/>
    <property type="project" value="UniProtKB-UniRule"/>
</dbReference>
<evidence type="ECO:0000256" key="2">
    <source>
        <dbReference type="ARBA" id="ARBA00022629"/>
    </source>
</evidence>
<dbReference type="Pfam" id="PF00370">
    <property type="entry name" value="FGGY_N"/>
    <property type="match status" value="1"/>
</dbReference>
<evidence type="ECO:0000313" key="10">
    <source>
        <dbReference type="Proteomes" id="UP000696485"/>
    </source>
</evidence>
<dbReference type="Pfam" id="PF02782">
    <property type="entry name" value="FGGY_C"/>
    <property type="match status" value="1"/>
</dbReference>
<dbReference type="Gene3D" id="3.30.420.40">
    <property type="match status" value="2"/>
</dbReference>
<keyword evidence="2 6" id="KW-0859">Xylose metabolism</keyword>
<proteinExistence type="inferred from homology"/>
<feature type="domain" description="Carbohydrate kinase FGGY C-terminal" evidence="8">
    <location>
        <begin position="305"/>
        <end position="532"/>
    </location>
</feature>
<dbReference type="GO" id="GO:0005997">
    <property type="term" value="P:xylulose metabolic process"/>
    <property type="evidence" value="ECO:0007669"/>
    <property type="project" value="TreeGrafter"/>
</dbReference>
<dbReference type="GO" id="GO:0005829">
    <property type="term" value="C:cytosol"/>
    <property type="evidence" value="ECO:0007669"/>
    <property type="project" value="TreeGrafter"/>
</dbReference>
<dbReference type="GO" id="GO:0042732">
    <property type="term" value="P:D-xylose metabolic process"/>
    <property type="evidence" value="ECO:0007669"/>
    <property type="project" value="UniProtKB-UniRule"/>
</dbReference>
<evidence type="ECO:0000256" key="6">
    <source>
        <dbReference type="RuleBase" id="RU367058"/>
    </source>
</evidence>
<protein>
    <recommendedName>
        <fullName evidence="6">Xylulose kinase</fullName>
        <ecNumber evidence="6">2.7.1.17</ecNumber>
    </recommendedName>
</protein>
<dbReference type="Proteomes" id="UP000696485">
    <property type="component" value="Unassembled WGS sequence"/>
</dbReference>
<keyword evidence="6" id="KW-0547">Nucleotide-binding</keyword>
<organism evidence="9 10">
    <name type="scientific">Podila minutissima</name>
    <dbReference type="NCBI Taxonomy" id="64525"/>
    <lineage>
        <taxon>Eukaryota</taxon>
        <taxon>Fungi</taxon>
        <taxon>Fungi incertae sedis</taxon>
        <taxon>Mucoromycota</taxon>
        <taxon>Mortierellomycotina</taxon>
        <taxon>Mortierellomycetes</taxon>
        <taxon>Mortierellales</taxon>
        <taxon>Mortierellaceae</taxon>
        <taxon>Podila</taxon>
    </lineage>
</organism>
<evidence type="ECO:0000256" key="5">
    <source>
        <dbReference type="ARBA" id="ARBA00048885"/>
    </source>
</evidence>
<evidence type="ECO:0000313" key="9">
    <source>
        <dbReference type="EMBL" id="KAF9336527.1"/>
    </source>
</evidence>
<dbReference type="InterPro" id="IPR018484">
    <property type="entry name" value="FGGY_N"/>
</dbReference>
<dbReference type="PANTHER" id="PTHR10196">
    <property type="entry name" value="SUGAR KINASE"/>
    <property type="match status" value="1"/>
</dbReference>
<dbReference type="InterPro" id="IPR042024">
    <property type="entry name" value="D-XK_euk"/>
</dbReference>
<dbReference type="AlphaFoldDB" id="A0A9P5SVH9"/>
<dbReference type="InterPro" id="IPR018485">
    <property type="entry name" value="FGGY_C"/>
</dbReference>
<dbReference type="GO" id="GO:0005524">
    <property type="term" value="F:ATP binding"/>
    <property type="evidence" value="ECO:0007669"/>
    <property type="project" value="UniProtKB-UniRule"/>
</dbReference>
<dbReference type="InterPro" id="IPR043129">
    <property type="entry name" value="ATPase_NBD"/>
</dbReference>
<dbReference type="PANTHER" id="PTHR10196:SF57">
    <property type="entry name" value="XYLULOSE KINASE"/>
    <property type="match status" value="1"/>
</dbReference>
<comment type="catalytic activity">
    <reaction evidence="5 6">
        <text>D-xylulose + ATP = D-xylulose 5-phosphate + ADP + H(+)</text>
        <dbReference type="Rhea" id="RHEA:10964"/>
        <dbReference type="ChEBI" id="CHEBI:15378"/>
        <dbReference type="ChEBI" id="CHEBI:17140"/>
        <dbReference type="ChEBI" id="CHEBI:30616"/>
        <dbReference type="ChEBI" id="CHEBI:57737"/>
        <dbReference type="ChEBI" id="CHEBI:456216"/>
        <dbReference type="EC" id="2.7.1.17"/>
    </reaction>
</comment>
<dbReference type="SUPFAM" id="SSF53067">
    <property type="entry name" value="Actin-like ATPase domain"/>
    <property type="match status" value="2"/>
</dbReference>
<evidence type="ECO:0000256" key="4">
    <source>
        <dbReference type="ARBA" id="ARBA00022777"/>
    </source>
</evidence>
<dbReference type="EC" id="2.7.1.17" evidence="6"/>
<comment type="similarity">
    <text evidence="1 6">Belongs to the FGGY kinase family.</text>
</comment>
<evidence type="ECO:0000259" key="7">
    <source>
        <dbReference type="Pfam" id="PF00370"/>
    </source>
</evidence>
<sequence>MITQPGPGVQTDLYLGLDLSTQQLKAVALATPTGREDDLETHSSFAIHFDTDLAQFRTRGGVTVRKDQEAHADDNNSGVVTAPVLMWVEALERLFDKMKAAEFPFERVVSVSGAAQQHGSVYWSSHARDALHSLNSSSATAHAESLISILHNSFTVLESPIWQDTSTSSQCRELEEFLGRLEDKEKKDEQIVSRRAGQHRLAQLTGSRAFERFTGSQILKLVQKTPATYNATERISLVSSFLASVLVGGYAAIDPADGSGMNLLNIETRDWEPSLTRFINVKVITFTGDNPATVMAMQAERGDAIVSLGTSDTLVLYTTEHPYPQTPDVTPSTESDQAQAEASLSMSHLCHPVDSHGYLMLYCAKNGSLARERVRDQYAQQDWGLFDQYLKDAQKQDLVEGGASSQGFYYFDAEIWPPIQGVYRFQDGQPVEEFPSSTGSKDNNKEYANRLNVLRLCESQFIAMRIRAMGSSSQSSSSLSSGVTRILATGGASSNEAILQLLADVFGVPVVQTNSGDQNKGSAAWGAAKKAFLFGRKDDMALADGAKSAEKGARVLQPDLDRTRHYTAQIPEYRRLEGMLLKRRRDAPA</sequence>
<accession>A0A9P5SVH9</accession>
<reference evidence="9" key="1">
    <citation type="journal article" date="2020" name="Fungal Divers.">
        <title>Resolving the Mortierellaceae phylogeny through synthesis of multi-gene phylogenetics and phylogenomics.</title>
        <authorList>
            <person name="Vandepol N."/>
            <person name="Liber J."/>
            <person name="Desiro A."/>
            <person name="Na H."/>
            <person name="Kennedy M."/>
            <person name="Barry K."/>
            <person name="Grigoriev I.V."/>
            <person name="Miller A.N."/>
            <person name="O'Donnell K."/>
            <person name="Stajich J.E."/>
            <person name="Bonito G."/>
        </authorList>
    </citation>
    <scope>NUCLEOTIDE SEQUENCE</scope>
    <source>
        <strain evidence="9">NVP1</strain>
    </source>
</reference>
<keyword evidence="10" id="KW-1185">Reference proteome</keyword>
<dbReference type="EMBL" id="JAAAUY010000056">
    <property type="protein sequence ID" value="KAF9336527.1"/>
    <property type="molecule type" value="Genomic_DNA"/>
</dbReference>
<keyword evidence="6" id="KW-0067">ATP-binding</keyword>